<protein>
    <submittedName>
        <fullName evidence="2">SAM-dependent methyltransferase</fullName>
    </submittedName>
</protein>
<dbReference type="Proteomes" id="UP000251577">
    <property type="component" value="Unassembled WGS sequence"/>
</dbReference>
<dbReference type="EMBL" id="QHCV01000006">
    <property type="protein sequence ID" value="RAV32946.1"/>
    <property type="molecule type" value="Genomic_DNA"/>
</dbReference>
<dbReference type="SUPFAM" id="SSF53335">
    <property type="entry name" value="S-adenosyl-L-methionine-dependent methyltransferases"/>
    <property type="match status" value="1"/>
</dbReference>
<gene>
    <name evidence="2" type="ORF">DLJ54_01050</name>
</gene>
<dbReference type="InterPro" id="IPR029063">
    <property type="entry name" value="SAM-dependent_MTases_sf"/>
</dbReference>
<dbReference type="GO" id="GO:0008168">
    <property type="term" value="F:methyltransferase activity"/>
    <property type="evidence" value="ECO:0007669"/>
    <property type="project" value="UniProtKB-KW"/>
</dbReference>
<accession>A0A364V8Q0</accession>
<evidence type="ECO:0000313" key="2">
    <source>
        <dbReference type="EMBL" id="RAV32946.1"/>
    </source>
</evidence>
<dbReference type="GO" id="GO:0032259">
    <property type="term" value="P:methylation"/>
    <property type="evidence" value="ECO:0007669"/>
    <property type="project" value="UniProtKB-KW"/>
</dbReference>
<proteinExistence type="predicted"/>
<reference evidence="2 3" key="1">
    <citation type="journal article" date="2018" name="Syst. Appl. Microbiol.">
        <title>Corynebacterium heidelbergense sp. nov., isolated from the preen glands of Egyptian geese (Alopochen aegyptiacus).</title>
        <authorList>
            <person name="Braun M.S."/>
            <person name="Wang E."/>
            <person name="Zimmermann S."/>
            <person name="Wink M."/>
        </authorList>
    </citation>
    <scope>NUCLEOTIDE SEQUENCE [LARGE SCALE GENOMIC DNA]</scope>
    <source>
        <strain evidence="2 3">647</strain>
    </source>
</reference>
<keyword evidence="2" id="KW-0808">Transferase</keyword>
<name>A0A364V8Q0_9CORY</name>
<dbReference type="Gene3D" id="3.40.50.150">
    <property type="entry name" value="Vaccinia Virus protein VP39"/>
    <property type="match status" value="1"/>
</dbReference>
<organism evidence="2 3">
    <name type="scientific">Corynebacterium heidelbergense</name>
    <dbReference type="NCBI Taxonomy" id="2055947"/>
    <lineage>
        <taxon>Bacteria</taxon>
        <taxon>Bacillati</taxon>
        <taxon>Actinomycetota</taxon>
        <taxon>Actinomycetes</taxon>
        <taxon>Mycobacteriales</taxon>
        <taxon>Corynebacteriaceae</taxon>
        <taxon>Corynebacterium</taxon>
    </lineage>
</organism>
<comment type="caution">
    <text evidence="2">The sequence shown here is derived from an EMBL/GenBank/DDBJ whole genome shotgun (WGS) entry which is preliminary data.</text>
</comment>
<dbReference type="RefSeq" id="WP_113630025.1">
    <property type="nucleotide sequence ID" value="NZ_QHCV01000006.1"/>
</dbReference>
<keyword evidence="3" id="KW-1185">Reference proteome</keyword>
<sequence>MPDHAHNQRVRSWSLAGSGPVGVRTRGTTAHNRLRKADRWLVAQPQVQALLRAAVVHEHRSPRAVDVGYGASHTTTVEWARWLRTITPDVEVVGLEIDPDRVLPEREGVRFALGGFELAGMRADIIRAFNVLRQYDVNEVPAAWEMMCSRLRPGGIVIEGTCDEIGRRATWVCLDASGPQTLTLAWDPADVAQPSDIAERLPKALIHCNTPGHRIHAVLRQMDDAWDRAAHLAVFGPRVRWRGALDIFYDATNISAGTPLGPAREHTPGQYRRLTPRRRLSDNSLTLPWSAVAD</sequence>
<feature type="region of interest" description="Disordered" evidence="1">
    <location>
        <begin position="1"/>
        <end position="26"/>
    </location>
</feature>
<keyword evidence="2" id="KW-0489">Methyltransferase</keyword>
<dbReference type="AlphaFoldDB" id="A0A364V8Q0"/>
<evidence type="ECO:0000256" key="1">
    <source>
        <dbReference type="SAM" id="MobiDB-lite"/>
    </source>
</evidence>
<evidence type="ECO:0000313" key="3">
    <source>
        <dbReference type="Proteomes" id="UP000251577"/>
    </source>
</evidence>